<accession>A0A077DFN0</accession>
<reference evidence="2 3" key="1">
    <citation type="journal article" date="2014" name="BMC Genomics">
        <title>A genomic perspective on a new bacterial genus and species from the Alcaligenaceae family, Basilea psittacipulmonis.</title>
        <authorList>
            <person name="Whiteson K.L."/>
            <person name="Hernandez D."/>
            <person name="Lazarevic V."/>
            <person name="Gaia N."/>
            <person name="Farinelli L."/>
            <person name="Francois P."/>
            <person name="Pilo P."/>
            <person name="Frey J."/>
            <person name="Schrenzel J."/>
        </authorList>
    </citation>
    <scope>NUCLEOTIDE SEQUENCE [LARGE SCALE GENOMIC DNA]</scope>
    <source>
        <strain evidence="2 3">DSM 24701</strain>
    </source>
</reference>
<dbReference type="SUPFAM" id="SSF52833">
    <property type="entry name" value="Thioredoxin-like"/>
    <property type="match status" value="1"/>
</dbReference>
<gene>
    <name evidence="2" type="ORF">IX83_06370</name>
</gene>
<organism evidence="2 3">
    <name type="scientific">Basilea psittacipulmonis DSM 24701</name>
    <dbReference type="NCBI Taxonomy" id="1072685"/>
    <lineage>
        <taxon>Bacteria</taxon>
        <taxon>Pseudomonadati</taxon>
        <taxon>Pseudomonadota</taxon>
        <taxon>Betaproteobacteria</taxon>
        <taxon>Burkholderiales</taxon>
        <taxon>Alcaligenaceae</taxon>
        <taxon>Basilea</taxon>
    </lineage>
</organism>
<dbReference type="Gene3D" id="3.40.30.10">
    <property type="entry name" value="Glutaredoxin"/>
    <property type="match status" value="1"/>
</dbReference>
<dbReference type="InterPro" id="IPR036249">
    <property type="entry name" value="Thioredoxin-like_sf"/>
</dbReference>
<dbReference type="CDD" id="cd02947">
    <property type="entry name" value="TRX_family"/>
    <property type="match status" value="1"/>
</dbReference>
<dbReference type="EMBL" id="CP009238">
    <property type="protein sequence ID" value="AIL32986.1"/>
    <property type="molecule type" value="Genomic_DNA"/>
</dbReference>
<dbReference type="AlphaFoldDB" id="A0A077DFN0"/>
<protein>
    <recommendedName>
        <fullName evidence="1">Thioredoxin domain-containing protein</fullName>
    </recommendedName>
</protein>
<dbReference type="PANTHER" id="PTHR10438:SF468">
    <property type="entry name" value="THIOREDOXIN-1-RELATED"/>
    <property type="match status" value="1"/>
</dbReference>
<dbReference type="HOGENOM" id="CLU_141074_2_0_4"/>
<dbReference type="InterPro" id="IPR050620">
    <property type="entry name" value="Thioredoxin_H-type-like"/>
</dbReference>
<evidence type="ECO:0000259" key="1">
    <source>
        <dbReference type="PROSITE" id="PS51352"/>
    </source>
</evidence>
<dbReference type="PANTHER" id="PTHR10438">
    <property type="entry name" value="THIOREDOXIN"/>
    <property type="match status" value="1"/>
</dbReference>
<name>A0A077DFN0_9BURK</name>
<evidence type="ECO:0000313" key="2">
    <source>
        <dbReference type="EMBL" id="AIL32986.1"/>
    </source>
</evidence>
<evidence type="ECO:0000313" key="3">
    <source>
        <dbReference type="Proteomes" id="UP000028945"/>
    </source>
</evidence>
<dbReference type="Pfam" id="PF00085">
    <property type="entry name" value="Thioredoxin"/>
    <property type="match status" value="1"/>
</dbReference>
<dbReference type="KEGG" id="bpsi:IX83_06370"/>
<dbReference type="Proteomes" id="UP000028945">
    <property type="component" value="Chromosome"/>
</dbReference>
<dbReference type="eggNOG" id="COG0526">
    <property type="taxonomic scope" value="Bacteria"/>
</dbReference>
<dbReference type="STRING" id="1072685.IX83_06370"/>
<dbReference type="PROSITE" id="PS51352">
    <property type="entry name" value="THIOREDOXIN_2"/>
    <property type="match status" value="1"/>
</dbReference>
<sequence>MDSEKSFQSFVDDIKAHEDKLVVVCFCAAWCRTCAKYEEDFSALSQEFKDVIFAWIDIEVFGDEILGDEEIENFPTILLQHQGKNAFFGTMLPMISQLSRLIQSTTLPVTHPKEGPADLVKLLQS</sequence>
<proteinExistence type="predicted"/>
<feature type="domain" description="Thioredoxin" evidence="1">
    <location>
        <begin position="1"/>
        <end position="125"/>
    </location>
</feature>
<keyword evidence="3" id="KW-1185">Reference proteome</keyword>
<dbReference type="InterPro" id="IPR013766">
    <property type="entry name" value="Thioredoxin_domain"/>
</dbReference>